<evidence type="ECO:0000256" key="3">
    <source>
        <dbReference type="PROSITE-ProRule" id="PRU00708"/>
    </source>
</evidence>
<evidence type="ECO:0000313" key="6">
    <source>
        <dbReference type="Proteomes" id="UP001190926"/>
    </source>
</evidence>
<feature type="repeat" description="PPR" evidence="3">
    <location>
        <begin position="135"/>
        <end position="169"/>
    </location>
</feature>
<name>A0AAD4JRM3_PERFH</name>
<feature type="repeat" description="PPR" evidence="3">
    <location>
        <begin position="205"/>
        <end position="239"/>
    </location>
</feature>
<sequence>MGENDQKVENLRSGRDREEVALLGHILDEENRGSEASAMWEKGRTFGLRFPLLWGTIGRRSHFRVVPGRSLKCDLIQNKKYDVVYLMFINCRKRFETLPNVFTCNILLKALCKEDGVEGAVKVLDEMPETEMVPNMVSYTTIMAGYVDRGDMLGAKRMFNEPLNRGWFPDATTFTILIDRFSKLDKFVDATKVTDKMVANGVEPNDVTYGVMIESLCKVKKSRKAINMISDMLDNNYVPSSTLCCRKIDVLWTCDRGELCEAGRLWDDIVEMGCPPNSFTYNLLSKILDKVISIKYAIKDDEDRGPRRDYGRHGSGASRRSPSPAYRYSRLSPDSARTRRPDYDRYSGPSYSRARSCDRSRSRT</sequence>
<organism evidence="5 6">
    <name type="scientific">Perilla frutescens var. hirtella</name>
    <name type="common">Perilla citriodora</name>
    <name type="synonym">Perilla setoyensis</name>
    <dbReference type="NCBI Taxonomy" id="608512"/>
    <lineage>
        <taxon>Eukaryota</taxon>
        <taxon>Viridiplantae</taxon>
        <taxon>Streptophyta</taxon>
        <taxon>Embryophyta</taxon>
        <taxon>Tracheophyta</taxon>
        <taxon>Spermatophyta</taxon>
        <taxon>Magnoliopsida</taxon>
        <taxon>eudicotyledons</taxon>
        <taxon>Gunneridae</taxon>
        <taxon>Pentapetalae</taxon>
        <taxon>asterids</taxon>
        <taxon>lamiids</taxon>
        <taxon>Lamiales</taxon>
        <taxon>Lamiaceae</taxon>
        <taxon>Nepetoideae</taxon>
        <taxon>Elsholtzieae</taxon>
        <taxon>Perilla</taxon>
    </lineage>
</organism>
<keyword evidence="6" id="KW-1185">Reference proteome</keyword>
<feature type="compositionally biased region" description="Basic and acidic residues" evidence="4">
    <location>
        <begin position="303"/>
        <end position="312"/>
    </location>
</feature>
<dbReference type="NCBIfam" id="TIGR00756">
    <property type="entry name" value="PPR"/>
    <property type="match status" value="4"/>
</dbReference>
<evidence type="ECO:0000256" key="2">
    <source>
        <dbReference type="ARBA" id="ARBA00022737"/>
    </source>
</evidence>
<dbReference type="EMBL" id="SDAM02000006">
    <property type="protein sequence ID" value="KAH6837843.1"/>
    <property type="molecule type" value="Genomic_DNA"/>
</dbReference>
<evidence type="ECO:0000256" key="4">
    <source>
        <dbReference type="SAM" id="MobiDB-lite"/>
    </source>
</evidence>
<reference evidence="5 6" key="1">
    <citation type="journal article" date="2021" name="Nat. Commun.">
        <title>Incipient diploidization of the medicinal plant Perilla within 10,000 years.</title>
        <authorList>
            <person name="Zhang Y."/>
            <person name="Shen Q."/>
            <person name="Leng L."/>
            <person name="Zhang D."/>
            <person name="Chen S."/>
            <person name="Shi Y."/>
            <person name="Ning Z."/>
            <person name="Chen S."/>
        </authorList>
    </citation>
    <scope>NUCLEOTIDE SEQUENCE [LARGE SCALE GENOMIC DNA]</scope>
    <source>
        <strain evidence="6">cv. PC099</strain>
    </source>
</reference>
<evidence type="ECO:0008006" key="7">
    <source>
        <dbReference type="Google" id="ProtNLM"/>
    </source>
</evidence>
<dbReference type="PANTHER" id="PTHR47941">
    <property type="entry name" value="PENTATRICOPEPTIDE REPEAT-CONTAINING PROTEIN 3, MITOCHONDRIAL"/>
    <property type="match status" value="1"/>
</dbReference>
<comment type="caution">
    <text evidence="5">The sequence shown here is derived from an EMBL/GenBank/DDBJ whole genome shotgun (WGS) entry which is preliminary data.</text>
</comment>
<dbReference type="InterPro" id="IPR011990">
    <property type="entry name" value="TPR-like_helical_dom_sf"/>
</dbReference>
<dbReference type="Pfam" id="PF12854">
    <property type="entry name" value="PPR_1"/>
    <property type="match status" value="2"/>
</dbReference>
<protein>
    <recommendedName>
        <fullName evidence="7">Pentatricopeptide repeat-containing protein</fullName>
    </recommendedName>
</protein>
<evidence type="ECO:0000313" key="5">
    <source>
        <dbReference type="EMBL" id="KAH6837843.1"/>
    </source>
</evidence>
<proteinExistence type="inferred from homology"/>
<feature type="region of interest" description="Disordered" evidence="4">
    <location>
        <begin position="303"/>
        <end position="364"/>
    </location>
</feature>
<feature type="compositionally biased region" description="Low complexity" evidence="4">
    <location>
        <begin position="315"/>
        <end position="333"/>
    </location>
</feature>
<feature type="compositionally biased region" description="Basic and acidic residues" evidence="4">
    <location>
        <begin position="355"/>
        <end position="364"/>
    </location>
</feature>
<accession>A0AAD4JRM3</accession>
<dbReference type="PROSITE" id="PS51375">
    <property type="entry name" value="PPR"/>
    <property type="match status" value="4"/>
</dbReference>
<dbReference type="AlphaFoldDB" id="A0AAD4JRM3"/>
<comment type="similarity">
    <text evidence="1">Belongs to the PPR family. P subfamily.</text>
</comment>
<feature type="repeat" description="PPR" evidence="3">
    <location>
        <begin position="170"/>
        <end position="204"/>
    </location>
</feature>
<keyword evidence="2" id="KW-0677">Repeat</keyword>
<dbReference type="Gene3D" id="1.25.40.10">
    <property type="entry name" value="Tetratricopeptide repeat domain"/>
    <property type="match status" value="2"/>
</dbReference>
<dbReference type="InterPro" id="IPR002885">
    <property type="entry name" value="PPR_rpt"/>
</dbReference>
<feature type="compositionally biased region" description="Basic and acidic residues" evidence="4">
    <location>
        <begin position="336"/>
        <end position="345"/>
    </location>
</feature>
<evidence type="ECO:0000256" key="1">
    <source>
        <dbReference type="ARBA" id="ARBA00007626"/>
    </source>
</evidence>
<feature type="repeat" description="PPR" evidence="3">
    <location>
        <begin position="100"/>
        <end position="134"/>
    </location>
</feature>
<dbReference type="Pfam" id="PF13041">
    <property type="entry name" value="PPR_2"/>
    <property type="match status" value="1"/>
</dbReference>
<gene>
    <name evidence="5" type="ORF">C2S53_000561</name>
</gene>
<dbReference type="Proteomes" id="UP001190926">
    <property type="component" value="Unassembled WGS sequence"/>
</dbReference>